<dbReference type="PANTHER" id="PTHR43364">
    <property type="entry name" value="NADH-SPECIFIC METHYLGLYOXAL REDUCTASE-RELATED"/>
    <property type="match status" value="1"/>
</dbReference>
<evidence type="ECO:0000256" key="2">
    <source>
        <dbReference type="ARBA" id="ARBA00004685"/>
    </source>
</evidence>
<keyword evidence="7" id="KW-0689">Ribosomal protein</keyword>
<protein>
    <submittedName>
        <fullName evidence="17">Aldo-keto reductase</fullName>
    </submittedName>
</protein>
<evidence type="ECO:0000256" key="10">
    <source>
        <dbReference type="ARBA" id="ARBA00023026"/>
    </source>
</evidence>
<feature type="region of interest" description="Disordered" evidence="13">
    <location>
        <begin position="781"/>
        <end position="810"/>
    </location>
</feature>
<dbReference type="GO" id="GO:0005829">
    <property type="term" value="C:cytosol"/>
    <property type="evidence" value="ECO:0007669"/>
    <property type="project" value="UniProtKB-ARBA"/>
</dbReference>
<evidence type="ECO:0000256" key="11">
    <source>
        <dbReference type="ARBA" id="ARBA00023136"/>
    </source>
</evidence>
<dbReference type="Pfam" id="PF00347">
    <property type="entry name" value="Ribosomal_L6"/>
    <property type="match status" value="2"/>
</dbReference>
<dbReference type="InterPro" id="IPR036812">
    <property type="entry name" value="NAD(P)_OxRdtase_dom_sf"/>
</dbReference>
<feature type="domain" description="Large ribosomal subunit protein uL6 alpha-beta" evidence="16">
    <location>
        <begin position="481"/>
        <end position="564"/>
    </location>
</feature>
<comment type="pathway">
    <text evidence="2">Mycotoxin biosynthesis.</text>
</comment>
<keyword evidence="9" id="KW-0560">Oxidoreductase</keyword>
<dbReference type="GO" id="GO:0016020">
    <property type="term" value="C:membrane"/>
    <property type="evidence" value="ECO:0007669"/>
    <property type="project" value="UniProtKB-SubCell"/>
</dbReference>
<comment type="similarity">
    <text evidence="4">Belongs to the universal ribosomal protein uL6 family.</text>
</comment>
<evidence type="ECO:0000256" key="7">
    <source>
        <dbReference type="ARBA" id="ARBA00022980"/>
    </source>
</evidence>
<evidence type="ECO:0000259" key="16">
    <source>
        <dbReference type="Pfam" id="PF00347"/>
    </source>
</evidence>
<evidence type="ECO:0000313" key="17">
    <source>
        <dbReference type="EMBL" id="RAR15165.1"/>
    </source>
</evidence>
<organism evidence="17 18">
    <name type="scientific">Stemphylium lycopersici</name>
    <name type="common">Tomato gray leaf spot disease fungus</name>
    <name type="synonym">Thyrospora lycopersici</name>
    <dbReference type="NCBI Taxonomy" id="183478"/>
    <lineage>
        <taxon>Eukaryota</taxon>
        <taxon>Fungi</taxon>
        <taxon>Dikarya</taxon>
        <taxon>Ascomycota</taxon>
        <taxon>Pezizomycotina</taxon>
        <taxon>Dothideomycetes</taxon>
        <taxon>Pleosporomycetidae</taxon>
        <taxon>Pleosporales</taxon>
        <taxon>Pleosporineae</taxon>
        <taxon>Pleosporaceae</taxon>
        <taxon>Stemphylium</taxon>
    </lineage>
</organism>
<evidence type="ECO:0000259" key="15">
    <source>
        <dbReference type="Pfam" id="PF00248"/>
    </source>
</evidence>
<feature type="transmembrane region" description="Helical" evidence="14">
    <location>
        <begin position="62"/>
        <end position="83"/>
    </location>
</feature>
<evidence type="ECO:0000256" key="8">
    <source>
        <dbReference type="ARBA" id="ARBA00022989"/>
    </source>
</evidence>
<dbReference type="CDD" id="cd19079">
    <property type="entry name" value="AKR_EcYajO-like"/>
    <property type="match status" value="1"/>
</dbReference>
<keyword evidence="6" id="KW-0521">NADP</keyword>
<dbReference type="EMBL" id="QGDH01000014">
    <property type="protein sequence ID" value="RAR15165.1"/>
    <property type="molecule type" value="Genomic_DNA"/>
</dbReference>
<proteinExistence type="inferred from homology"/>
<keyword evidence="12" id="KW-0687">Ribonucleoprotein</keyword>
<dbReference type="GO" id="GO:0003735">
    <property type="term" value="F:structural constituent of ribosome"/>
    <property type="evidence" value="ECO:0007669"/>
    <property type="project" value="InterPro"/>
</dbReference>
<dbReference type="Gene3D" id="3.90.930.12">
    <property type="entry name" value="Ribosomal protein L6, alpha-beta domain"/>
    <property type="match status" value="2"/>
</dbReference>
<dbReference type="SUPFAM" id="SSF56053">
    <property type="entry name" value="Ribosomal protein L6"/>
    <property type="match status" value="2"/>
</dbReference>
<name>A0A364NCW5_STELY</name>
<sequence>MAAVASLDARAAAEFPKRDHYPQDLLNPYIYDPSRALAITAAVLIVLLSVYSLTQYLRHRSWFFWAAIIAILMLDLGFICRLVSSYDEAKEAPFLVSWLMILLAPSFLAAACYTAFSRVVWFSCPNDALNFKTLWCWPRWITPCFVLFDMLSFLIQLIGASQISRQYDHDPSGSRTISSSERKALPGRVILVSGLVLQMLCFVTFSIISMRYFYISRRWSAYDLGDLHLWKKLSYTINFSSILIALRAVYRTMEIPHDRDYGLQYLQSHEWCFWTFDAAPIFCVLLAFAVWHPGRYLPRSYTGLRLDKARAVKEKDEISSMNSGSRCGQKTELREYKPEDFQSERSAADVIVRRYSYIGLVVNSELPIRTIGRSRLELFAVELEVRNSHSEEELKIPEGVKVNIKNRNVVVEGPRGKLTKSLGHLAVSFTHPKKEVIKIELHHGARKSVATLRTVRTLINNLIIGVTKGYKYKMRYVYAHFPINVNLDKNSETGCWEVEIRNFIGEKLVRRVAMRPGVEVEASKNQKDQLELSGNSLEDVSQGAADIQQICKVRNKDIRKFLDGLAKWQPWVIEEDEALPLLKAAYDRGLTTWDTANVYSNGVSEELVGKAIKKYDLPREKLVILTKCFGFVGEDPGLRTIQYGKELPQLKDYVNQGGLSRQAIFNAVNASLKRLDMDYIDLLQIHRFDPNTPIEETMEALHDLVKSGKVRYIGASSMWAVQFAQMQFAAEKNGWTKFISMQNHYNLLYREEEREMNRFCNDTGVGLIPWAPLCRGHLARPPSAFGSTTRSEGEQKAGNQSSGNNERDKKIIGRVEEIAKKRDWKMSHVALAWINKRVSSPIIGFSSVDRMDEALAARGKELSEEEERYLEELYEPVRIVGHS</sequence>
<dbReference type="InterPro" id="IPR050523">
    <property type="entry name" value="AKR_Detox_Biosynth"/>
</dbReference>
<feature type="transmembrane region" description="Helical" evidence="14">
    <location>
        <begin position="271"/>
        <end position="291"/>
    </location>
</feature>
<evidence type="ECO:0000256" key="9">
    <source>
        <dbReference type="ARBA" id="ARBA00023002"/>
    </source>
</evidence>
<dbReference type="GO" id="GO:0019843">
    <property type="term" value="F:rRNA binding"/>
    <property type="evidence" value="ECO:0007669"/>
    <property type="project" value="InterPro"/>
</dbReference>
<feature type="transmembrane region" description="Helical" evidence="14">
    <location>
        <begin position="95"/>
        <end position="120"/>
    </location>
</feature>
<dbReference type="InterPro" id="IPR023210">
    <property type="entry name" value="NADP_OxRdtase_dom"/>
</dbReference>
<evidence type="ECO:0000256" key="12">
    <source>
        <dbReference type="ARBA" id="ARBA00023274"/>
    </source>
</evidence>
<dbReference type="GO" id="GO:0006412">
    <property type="term" value="P:translation"/>
    <property type="evidence" value="ECO:0007669"/>
    <property type="project" value="InterPro"/>
</dbReference>
<evidence type="ECO:0000256" key="13">
    <source>
        <dbReference type="SAM" id="MobiDB-lite"/>
    </source>
</evidence>
<feature type="domain" description="NADP-dependent oxidoreductase" evidence="15">
    <location>
        <begin position="568"/>
        <end position="874"/>
    </location>
</feature>
<dbReference type="AlphaFoldDB" id="A0A364NCW5"/>
<dbReference type="GO" id="GO:0016491">
    <property type="term" value="F:oxidoreductase activity"/>
    <property type="evidence" value="ECO:0007669"/>
    <property type="project" value="UniProtKB-KW"/>
</dbReference>
<keyword evidence="8 14" id="KW-1133">Transmembrane helix</keyword>
<dbReference type="Pfam" id="PF00248">
    <property type="entry name" value="Aldo_ket_red"/>
    <property type="match status" value="1"/>
</dbReference>
<dbReference type="SUPFAM" id="SSF51430">
    <property type="entry name" value="NAD(P)-linked oxidoreductase"/>
    <property type="match status" value="1"/>
</dbReference>
<keyword evidence="18" id="KW-1185">Reference proteome</keyword>
<keyword evidence="5 14" id="KW-0812">Transmembrane</keyword>
<evidence type="ECO:0000256" key="1">
    <source>
        <dbReference type="ARBA" id="ARBA00004141"/>
    </source>
</evidence>
<dbReference type="InterPro" id="IPR007568">
    <property type="entry name" value="RTA1"/>
</dbReference>
<dbReference type="OrthoDB" id="48988at2759"/>
<comment type="caution">
    <text evidence="17">The sequence shown here is derived from an EMBL/GenBank/DDBJ whole genome shotgun (WGS) entry which is preliminary data.</text>
</comment>
<gene>
    <name evidence="17" type="ORF">DDE83_001402</name>
</gene>
<evidence type="ECO:0000256" key="5">
    <source>
        <dbReference type="ARBA" id="ARBA00022692"/>
    </source>
</evidence>
<dbReference type="GO" id="GO:1990904">
    <property type="term" value="C:ribonucleoprotein complex"/>
    <property type="evidence" value="ECO:0007669"/>
    <property type="project" value="UniProtKB-KW"/>
</dbReference>
<dbReference type="Proteomes" id="UP000249619">
    <property type="component" value="Unassembled WGS sequence"/>
</dbReference>
<dbReference type="Pfam" id="PF04479">
    <property type="entry name" value="RTA1"/>
    <property type="match status" value="1"/>
</dbReference>
<dbReference type="STRING" id="183478.A0A364NCW5"/>
<dbReference type="FunFam" id="3.90.930.12:FF:000004">
    <property type="entry name" value="60S ribosomal protein L9"/>
    <property type="match status" value="1"/>
</dbReference>
<keyword evidence="11 14" id="KW-0472">Membrane</keyword>
<comment type="subcellular location">
    <subcellularLocation>
        <location evidence="1">Membrane</location>
        <topology evidence="1">Multi-pass membrane protein</topology>
    </subcellularLocation>
</comment>
<dbReference type="InterPro" id="IPR036789">
    <property type="entry name" value="Ribosomal_uL6-like_a/b-dom_sf"/>
</dbReference>
<feature type="transmembrane region" description="Helical" evidence="14">
    <location>
        <begin position="36"/>
        <end position="56"/>
    </location>
</feature>
<evidence type="ECO:0000256" key="6">
    <source>
        <dbReference type="ARBA" id="ARBA00022857"/>
    </source>
</evidence>
<feature type="transmembrane region" description="Helical" evidence="14">
    <location>
        <begin position="140"/>
        <end position="159"/>
    </location>
</feature>
<dbReference type="PANTHER" id="PTHR43364:SF9">
    <property type="entry name" value="OXIDOREDUCTASE"/>
    <property type="match status" value="1"/>
</dbReference>
<dbReference type="FunFam" id="3.20.20.100:FF:000004">
    <property type="entry name" value="Oxidoreductase, aldo/keto reductase"/>
    <property type="match status" value="1"/>
</dbReference>
<evidence type="ECO:0000256" key="14">
    <source>
        <dbReference type="SAM" id="Phobius"/>
    </source>
</evidence>
<feature type="transmembrane region" description="Helical" evidence="14">
    <location>
        <begin position="189"/>
        <end position="213"/>
    </location>
</feature>
<dbReference type="Gene3D" id="3.20.20.100">
    <property type="entry name" value="NADP-dependent oxidoreductase domain"/>
    <property type="match status" value="1"/>
</dbReference>
<evidence type="ECO:0000256" key="3">
    <source>
        <dbReference type="ARBA" id="ARBA00007905"/>
    </source>
</evidence>
<accession>A0A364NCW5</accession>
<evidence type="ECO:0000256" key="4">
    <source>
        <dbReference type="ARBA" id="ARBA00009356"/>
    </source>
</evidence>
<feature type="transmembrane region" description="Helical" evidence="14">
    <location>
        <begin position="233"/>
        <end position="250"/>
    </location>
</feature>
<dbReference type="InterPro" id="IPR020040">
    <property type="entry name" value="Ribosomal_uL6_a/b-dom"/>
</dbReference>
<dbReference type="GO" id="GO:0005840">
    <property type="term" value="C:ribosome"/>
    <property type="evidence" value="ECO:0007669"/>
    <property type="project" value="UniProtKB-KW"/>
</dbReference>
<reference evidence="18" key="1">
    <citation type="submission" date="2018-05" db="EMBL/GenBank/DDBJ databases">
        <title>Draft genome sequence of Stemphylium lycopersici strain CIDEFI 213.</title>
        <authorList>
            <person name="Medina R."/>
            <person name="Franco M.E.E."/>
            <person name="Lucentini C.G."/>
            <person name="Saparrat M.C.N."/>
            <person name="Balatti P.A."/>
        </authorList>
    </citation>
    <scope>NUCLEOTIDE SEQUENCE [LARGE SCALE GENOMIC DNA]</scope>
    <source>
        <strain evidence="18">CIDEFI 213</strain>
    </source>
</reference>
<comment type="similarity">
    <text evidence="3">Belongs to the aldo/keto reductase family.</text>
</comment>
<dbReference type="FunFam" id="3.90.930.12:FF:000003">
    <property type="entry name" value="60S ribosomal protein L9"/>
    <property type="match status" value="1"/>
</dbReference>
<keyword evidence="10" id="KW-0843">Virulence</keyword>
<feature type="domain" description="Large ribosomal subunit protein uL6 alpha-beta" evidence="16">
    <location>
        <begin position="396"/>
        <end position="469"/>
    </location>
</feature>
<evidence type="ECO:0000313" key="18">
    <source>
        <dbReference type="Proteomes" id="UP000249619"/>
    </source>
</evidence>